<keyword evidence="3" id="KW-0472">Membrane</keyword>
<dbReference type="InterPro" id="IPR011990">
    <property type="entry name" value="TPR-like_helical_dom_sf"/>
</dbReference>
<dbReference type="SMART" id="SM00028">
    <property type="entry name" value="TPR"/>
    <property type="match status" value="3"/>
</dbReference>
<evidence type="ECO:0000313" key="4">
    <source>
        <dbReference type="EMBL" id="KAI5065240.1"/>
    </source>
</evidence>
<feature type="compositionally biased region" description="Low complexity" evidence="2">
    <location>
        <begin position="388"/>
        <end position="402"/>
    </location>
</feature>
<evidence type="ECO:0000256" key="2">
    <source>
        <dbReference type="SAM" id="MobiDB-lite"/>
    </source>
</evidence>
<accession>A0A9D4UC92</accession>
<evidence type="ECO:0000313" key="5">
    <source>
        <dbReference type="Proteomes" id="UP000886520"/>
    </source>
</evidence>
<dbReference type="Gene3D" id="1.25.40.10">
    <property type="entry name" value="Tetratricopeptide repeat domain"/>
    <property type="match status" value="1"/>
</dbReference>
<protein>
    <recommendedName>
        <fullName evidence="6">Outer envelope protein 61</fullName>
    </recommendedName>
</protein>
<feature type="region of interest" description="Disordered" evidence="2">
    <location>
        <begin position="355"/>
        <end position="410"/>
    </location>
</feature>
<keyword evidence="3" id="KW-0812">Transmembrane</keyword>
<gene>
    <name evidence="4" type="ORF">GOP47_0019935</name>
</gene>
<evidence type="ECO:0008006" key="6">
    <source>
        <dbReference type="Google" id="ProtNLM"/>
    </source>
</evidence>
<evidence type="ECO:0000256" key="1">
    <source>
        <dbReference type="PROSITE-ProRule" id="PRU00339"/>
    </source>
</evidence>
<reference evidence="4" key="1">
    <citation type="submission" date="2021-01" db="EMBL/GenBank/DDBJ databases">
        <title>Adiantum capillus-veneris genome.</title>
        <authorList>
            <person name="Fang Y."/>
            <person name="Liao Q."/>
        </authorList>
    </citation>
    <scope>NUCLEOTIDE SEQUENCE</scope>
    <source>
        <strain evidence="4">H3</strain>
        <tissue evidence="4">Leaf</tissue>
    </source>
</reference>
<dbReference type="EMBL" id="JABFUD020000019">
    <property type="protein sequence ID" value="KAI5065240.1"/>
    <property type="molecule type" value="Genomic_DNA"/>
</dbReference>
<sequence>MMDPEMIRLAQEQISRIPPDQFMKMQQQMMSNPDLIRMASEGMKNLRSDDLRMAAQQMKNIRPEEMVEMSSRLASASPEELASMRVQADAQRTYELQGARSLKNQGNQLHGQGNYKEAIEKYSRGKENLLRVTTPEAAALLLACSLNLMSCYLKTGEFDKAVAEGTEVLRNDANNLKALYRRGQAYRELGKLRLAFRDMKKATKVDPDDAHVKEVLRQIEEQLEKDGEEVEEEFTLANGPVIEEITDEEAEALNASTSDTRKGIEDEISLQPLSEAEQQTPVFPDTSGLSQTIDSLKQNPEMMRTMHSMMSNMNPEHIASMSGGQMTPEMVKMASNMVKNMSPEDMQRMLDMMPSRKQDEGSIPTPFPPPSLSRDPSASRSELERTQSSAAESTEGSSSSDSMRGQNYPSISPEMQEQMRQTMKDPAMKQMMASMLQNMSPESMVAMSEQMGYKLSREEAEKAQTALSNLSPDVLEKMMKWADRAQQAAQIAKRGKNFLLGKAGLVLAIAVLIVAVLLHYFGIIGG</sequence>
<dbReference type="OrthoDB" id="245563at2759"/>
<dbReference type="PROSITE" id="PS50005">
    <property type="entry name" value="TPR"/>
    <property type="match status" value="1"/>
</dbReference>
<feature type="repeat" description="TPR" evidence="1">
    <location>
        <begin position="176"/>
        <end position="209"/>
    </location>
</feature>
<dbReference type="InterPro" id="IPR019734">
    <property type="entry name" value="TPR_rpt"/>
</dbReference>
<dbReference type="SUPFAM" id="SSF48452">
    <property type="entry name" value="TPR-like"/>
    <property type="match status" value="1"/>
</dbReference>
<keyword evidence="1" id="KW-0802">TPR repeat</keyword>
<keyword evidence="5" id="KW-1185">Reference proteome</keyword>
<comment type="caution">
    <text evidence="4">The sequence shown here is derived from an EMBL/GenBank/DDBJ whole genome shotgun (WGS) entry which is preliminary data.</text>
</comment>
<feature type="transmembrane region" description="Helical" evidence="3">
    <location>
        <begin position="503"/>
        <end position="523"/>
    </location>
</feature>
<evidence type="ECO:0000256" key="3">
    <source>
        <dbReference type="SAM" id="Phobius"/>
    </source>
</evidence>
<dbReference type="PANTHER" id="PTHR48313:SF1">
    <property type="entry name" value="OUTER ENVELOPE PROTEIN 61"/>
    <property type="match status" value="1"/>
</dbReference>
<dbReference type="PANTHER" id="PTHR48313">
    <property type="entry name" value="TPR_REGION DOMAIN-CONTAINING PROTEIN"/>
    <property type="match status" value="1"/>
</dbReference>
<dbReference type="Proteomes" id="UP000886520">
    <property type="component" value="Chromosome 19"/>
</dbReference>
<keyword evidence="3" id="KW-1133">Transmembrane helix</keyword>
<name>A0A9D4UC92_ADICA</name>
<dbReference type="Pfam" id="PF13181">
    <property type="entry name" value="TPR_8"/>
    <property type="match status" value="1"/>
</dbReference>
<dbReference type="AlphaFoldDB" id="A0A9D4UC92"/>
<organism evidence="4 5">
    <name type="scientific">Adiantum capillus-veneris</name>
    <name type="common">Maidenhair fern</name>
    <dbReference type="NCBI Taxonomy" id="13818"/>
    <lineage>
        <taxon>Eukaryota</taxon>
        <taxon>Viridiplantae</taxon>
        <taxon>Streptophyta</taxon>
        <taxon>Embryophyta</taxon>
        <taxon>Tracheophyta</taxon>
        <taxon>Polypodiopsida</taxon>
        <taxon>Polypodiidae</taxon>
        <taxon>Polypodiales</taxon>
        <taxon>Pteridineae</taxon>
        <taxon>Pteridaceae</taxon>
        <taxon>Vittarioideae</taxon>
        <taxon>Adiantum</taxon>
    </lineage>
</organism>
<proteinExistence type="predicted"/>